<feature type="binding site" evidence="16">
    <location>
        <position position="47"/>
    </location>
    <ligand>
        <name>substrate</name>
    </ligand>
</feature>
<dbReference type="Pfam" id="PF00696">
    <property type="entry name" value="AA_kinase"/>
    <property type="match status" value="1"/>
</dbReference>
<keyword evidence="9 17" id="KW-0808">Transferase</keyword>
<keyword evidence="22" id="KW-1185">Reference proteome</keyword>
<dbReference type="SUPFAM" id="SSF55021">
    <property type="entry name" value="ACT-like"/>
    <property type="match status" value="1"/>
</dbReference>
<keyword evidence="11 17" id="KW-0418">Kinase</keyword>
<dbReference type="GO" id="GO:0009090">
    <property type="term" value="P:homoserine biosynthetic process"/>
    <property type="evidence" value="ECO:0007669"/>
    <property type="project" value="TreeGrafter"/>
</dbReference>
<evidence type="ECO:0000256" key="5">
    <source>
        <dbReference type="ARBA" id="ARBA00010122"/>
    </source>
</evidence>
<comment type="function">
    <text evidence="1">Catalyzes the phosphorylation of the beta-carboxyl group of aspartic acid with ATP to yield 4-phospho-L-aspartate, which is involved in the branched biosynthetic pathway leading to the biosynthesis of amino acids lysine, threonine, isoleucine and methionine.</text>
</comment>
<feature type="domain" description="Aspartokinase ACT" evidence="20">
    <location>
        <begin position="350"/>
        <end position="408"/>
    </location>
</feature>
<dbReference type="PIRSF" id="PIRSF000726">
    <property type="entry name" value="Asp_kin"/>
    <property type="match status" value="1"/>
</dbReference>
<dbReference type="Gene3D" id="3.40.1160.10">
    <property type="entry name" value="Acetylglutamate kinase-like"/>
    <property type="match status" value="1"/>
</dbReference>
<dbReference type="SUPFAM" id="SSF53633">
    <property type="entry name" value="Carbamate kinase-like"/>
    <property type="match status" value="1"/>
</dbReference>
<comment type="pathway">
    <text evidence="3 18">Amino-acid biosynthesis; L-methionine biosynthesis via de novo pathway; L-homoserine from L-aspartate: step 1/3.</text>
</comment>
<evidence type="ECO:0000256" key="8">
    <source>
        <dbReference type="ARBA" id="ARBA00022605"/>
    </source>
</evidence>
<evidence type="ECO:0000256" key="1">
    <source>
        <dbReference type="ARBA" id="ARBA00002843"/>
    </source>
</evidence>
<dbReference type="InterPro" id="IPR045865">
    <property type="entry name" value="ACT-like_dom_sf"/>
</dbReference>
<dbReference type="GO" id="GO:0005829">
    <property type="term" value="C:cytosol"/>
    <property type="evidence" value="ECO:0007669"/>
    <property type="project" value="TreeGrafter"/>
</dbReference>
<dbReference type="GO" id="GO:0009089">
    <property type="term" value="P:lysine biosynthetic process via diaminopimelate"/>
    <property type="evidence" value="ECO:0007669"/>
    <property type="project" value="InterPro"/>
</dbReference>
<keyword evidence="12 16" id="KW-0067">ATP-binding</keyword>
<dbReference type="InterPro" id="IPR005260">
    <property type="entry name" value="Asp_kin_monofn"/>
</dbReference>
<organism evidence="21 22">
    <name type="scientific">Haloactinomyces albus</name>
    <dbReference type="NCBI Taxonomy" id="1352928"/>
    <lineage>
        <taxon>Bacteria</taxon>
        <taxon>Bacillati</taxon>
        <taxon>Actinomycetota</taxon>
        <taxon>Actinomycetes</taxon>
        <taxon>Actinopolysporales</taxon>
        <taxon>Actinopolysporaceae</taxon>
        <taxon>Haloactinomyces</taxon>
    </lineage>
</organism>
<evidence type="ECO:0000256" key="2">
    <source>
        <dbReference type="ARBA" id="ARBA00004766"/>
    </source>
</evidence>
<evidence type="ECO:0000256" key="11">
    <source>
        <dbReference type="ARBA" id="ARBA00022777"/>
    </source>
</evidence>
<reference evidence="21" key="1">
    <citation type="submission" date="2023-07" db="EMBL/GenBank/DDBJ databases">
        <title>Sequencing the genomes of 1000 actinobacteria strains.</title>
        <authorList>
            <person name="Klenk H.-P."/>
        </authorList>
    </citation>
    <scope>NUCLEOTIDE SEQUENCE</scope>
    <source>
        <strain evidence="21">DSM 45977</strain>
    </source>
</reference>
<dbReference type="InterPro" id="IPR001048">
    <property type="entry name" value="Asp/Glu/Uridylate_kinase"/>
</dbReference>
<dbReference type="NCBIfam" id="TIGR00657">
    <property type="entry name" value="asp_kinases"/>
    <property type="match status" value="1"/>
</dbReference>
<dbReference type="InterPro" id="IPR036393">
    <property type="entry name" value="AceGlu_kinase-like_sf"/>
</dbReference>
<sequence>MEIVVQKYGGSSLATLDKVRRIAEGVAERHRRSGPLVVVVSARGKTTDELLRLARETGGGAAGRETDQLLATGEAASAALMAMALGALRIPATSLTGEQAAITTNGPHGAGSVRQIDTDRISGLLKEGQTVVVAGFHGINDGGDVVTLGRGGSDTSAVALAAALQAHCCEIYTDVAGVHTCDPRIVPTARVLPEIEMGVMAEMAFTGANVLHPRSVELAGAHNVTLRVRDSFSDHPGTTILKGTESEMLESDDAVTAVTHDLDVARVLIHADNTAVRNSPGVDFATNLLSVLAEHGTAADLIARSGPNEDEFRMGFTMRSSEYPDIEESLRSAVTRMGGVVRIDDNVAKVSLVGLGLLSRPQGTARMLAALSAAGINPSWVSNSQLRTSVIIPLSRVVQALELLHDEFGLDQEPEPNTLAVA</sequence>
<keyword evidence="10 16" id="KW-0547">Nucleotide-binding</keyword>
<comment type="pathway">
    <text evidence="4 18">Amino-acid biosynthesis; L-threonine biosynthesis; L-threonine from L-aspartate: step 1/5.</text>
</comment>
<evidence type="ECO:0000256" key="15">
    <source>
        <dbReference type="ARBA" id="ARBA00047872"/>
    </source>
</evidence>
<dbReference type="PANTHER" id="PTHR21499">
    <property type="entry name" value="ASPARTATE KINASE"/>
    <property type="match status" value="1"/>
</dbReference>
<feature type="binding site" evidence="16">
    <location>
        <position position="184"/>
    </location>
    <ligand>
        <name>ATP</name>
        <dbReference type="ChEBI" id="CHEBI:30616"/>
    </ligand>
</feature>
<feature type="domain" description="Aspartate/glutamate/uridylate kinase" evidence="19">
    <location>
        <begin position="3"/>
        <end position="229"/>
    </location>
</feature>
<dbReference type="PROSITE" id="PS00324">
    <property type="entry name" value="ASPARTOKINASE"/>
    <property type="match status" value="1"/>
</dbReference>
<dbReference type="GO" id="GO:0019877">
    <property type="term" value="P:diaminopimelate biosynthetic process"/>
    <property type="evidence" value="ECO:0007669"/>
    <property type="project" value="UniProtKB-KW"/>
</dbReference>
<evidence type="ECO:0000256" key="7">
    <source>
        <dbReference type="ARBA" id="ARBA00016273"/>
    </source>
</evidence>
<dbReference type="InterPro" id="IPR001341">
    <property type="entry name" value="Asp_kinase"/>
</dbReference>
<evidence type="ECO:0000256" key="10">
    <source>
        <dbReference type="ARBA" id="ARBA00022741"/>
    </source>
</evidence>
<keyword evidence="8 18" id="KW-0028">Amino-acid biosynthesis</keyword>
<dbReference type="CDD" id="cd04936">
    <property type="entry name" value="ACT_AKii-LysC-BS-like_2"/>
    <property type="match status" value="1"/>
</dbReference>
<proteinExistence type="inferred from homology"/>
<dbReference type="GO" id="GO:0005524">
    <property type="term" value="F:ATP binding"/>
    <property type="evidence" value="ECO:0007669"/>
    <property type="project" value="UniProtKB-KW"/>
</dbReference>
<evidence type="ECO:0000256" key="4">
    <source>
        <dbReference type="ARBA" id="ARBA00005139"/>
    </source>
</evidence>
<dbReference type="Proteomes" id="UP001180845">
    <property type="component" value="Unassembled WGS sequence"/>
</dbReference>
<keyword evidence="14" id="KW-0457">Lysine biosynthesis</keyword>
<dbReference type="EC" id="2.7.2.4" evidence="6 17"/>
<comment type="caution">
    <text evidence="21">The sequence shown here is derived from an EMBL/GenBank/DDBJ whole genome shotgun (WGS) entry which is preliminary data.</text>
</comment>
<evidence type="ECO:0000256" key="3">
    <source>
        <dbReference type="ARBA" id="ARBA00004986"/>
    </source>
</evidence>
<protein>
    <recommendedName>
        <fullName evidence="7 17">Aspartokinase</fullName>
        <ecNumber evidence="6 17">2.7.2.4</ecNumber>
    </recommendedName>
</protein>
<evidence type="ECO:0000256" key="13">
    <source>
        <dbReference type="ARBA" id="ARBA00022915"/>
    </source>
</evidence>
<keyword evidence="13" id="KW-0220">Diaminopimelate biosynthesis</keyword>
<evidence type="ECO:0000256" key="6">
    <source>
        <dbReference type="ARBA" id="ARBA00013059"/>
    </source>
</evidence>
<dbReference type="NCBIfam" id="NF005155">
    <property type="entry name" value="PRK06635.1-4"/>
    <property type="match status" value="1"/>
</dbReference>
<gene>
    <name evidence="21" type="ORF">JOF55_002145</name>
</gene>
<evidence type="ECO:0000256" key="9">
    <source>
        <dbReference type="ARBA" id="ARBA00022679"/>
    </source>
</evidence>
<dbReference type="RefSeq" id="WP_310273066.1">
    <property type="nucleotide sequence ID" value="NZ_JAVDXW010000001.1"/>
</dbReference>
<dbReference type="InterPro" id="IPR054352">
    <property type="entry name" value="ACT_Aspartokinase"/>
</dbReference>
<evidence type="ECO:0000256" key="17">
    <source>
        <dbReference type="RuleBase" id="RU003448"/>
    </source>
</evidence>
<comment type="pathway">
    <text evidence="2 18">Amino-acid biosynthesis; L-lysine biosynthesis via DAP pathway; (S)-tetrahydrodipicolinate from L-aspartate: step 1/4.</text>
</comment>
<name>A0AAE3ZFA5_9ACTN</name>
<comment type="catalytic activity">
    <reaction evidence="15 17">
        <text>L-aspartate + ATP = 4-phospho-L-aspartate + ADP</text>
        <dbReference type="Rhea" id="RHEA:23776"/>
        <dbReference type="ChEBI" id="CHEBI:29991"/>
        <dbReference type="ChEBI" id="CHEBI:30616"/>
        <dbReference type="ChEBI" id="CHEBI:57535"/>
        <dbReference type="ChEBI" id="CHEBI:456216"/>
        <dbReference type="EC" id="2.7.2.4"/>
    </reaction>
</comment>
<dbReference type="NCBIfam" id="NF005154">
    <property type="entry name" value="PRK06635.1-2"/>
    <property type="match status" value="1"/>
</dbReference>
<evidence type="ECO:0000256" key="14">
    <source>
        <dbReference type="ARBA" id="ARBA00023154"/>
    </source>
</evidence>
<dbReference type="InterPro" id="IPR018042">
    <property type="entry name" value="Aspartate_kinase_CS"/>
</dbReference>
<dbReference type="EMBL" id="JAVDXW010000001">
    <property type="protein sequence ID" value="MDR7301964.1"/>
    <property type="molecule type" value="Genomic_DNA"/>
</dbReference>
<evidence type="ECO:0000313" key="22">
    <source>
        <dbReference type="Proteomes" id="UP001180845"/>
    </source>
</evidence>
<dbReference type="Pfam" id="PF22468">
    <property type="entry name" value="ACT_9"/>
    <property type="match status" value="1"/>
</dbReference>
<comment type="similarity">
    <text evidence="5 17">Belongs to the aspartokinase family.</text>
</comment>
<feature type="binding site" evidence="16">
    <location>
        <position position="74"/>
    </location>
    <ligand>
        <name>substrate</name>
    </ligand>
</feature>
<dbReference type="PANTHER" id="PTHR21499:SF3">
    <property type="entry name" value="ASPARTOKINASE"/>
    <property type="match status" value="1"/>
</dbReference>
<evidence type="ECO:0000259" key="20">
    <source>
        <dbReference type="Pfam" id="PF22468"/>
    </source>
</evidence>
<dbReference type="Gene3D" id="3.30.2130.10">
    <property type="entry name" value="VC0802-like"/>
    <property type="match status" value="1"/>
</dbReference>
<evidence type="ECO:0000259" key="19">
    <source>
        <dbReference type="Pfam" id="PF00696"/>
    </source>
</evidence>
<evidence type="ECO:0000313" key="21">
    <source>
        <dbReference type="EMBL" id="MDR7301964.1"/>
    </source>
</evidence>
<feature type="binding site" evidence="16">
    <location>
        <begin position="173"/>
        <end position="174"/>
    </location>
    <ligand>
        <name>ATP</name>
        <dbReference type="ChEBI" id="CHEBI:30616"/>
    </ligand>
</feature>
<dbReference type="AlphaFoldDB" id="A0AAE3ZFA5"/>
<accession>A0AAE3ZFA5</accession>
<evidence type="ECO:0000256" key="18">
    <source>
        <dbReference type="RuleBase" id="RU004249"/>
    </source>
</evidence>
<dbReference type="GO" id="GO:0004072">
    <property type="term" value="F:aspartate kinase activity"/>
    <property type="evidence" value="ECO:0007669"/>
    <property type="project" value="UniProtKB-EC"/>
</dbReference>
<evidence type="ECO:0000256" key="16">
    <source>
        <dbReference type="PIRSR" id="PIRSR000726-1"/>
    </source>
</evidence>
<evidence type="ECO:0000256" key="12">
    <source>
        <dbReference type="ARBA" id="ARBA00022840"/>
    </source>
</evidence>
<feature type="binding site" evidence="16">
    <location>
        <begin position="7"/>
        <end position="10"/>
    </location>
    <ligand>
        <name>ATP</name>
        <dbReference type="ChEBI" id="CHEBI:30616"/>
    </ligand>
</feature>